<accession>A0A420AB89</accession>
<sequence>MKMLRSMLFSALLITLTISCSSPENTNNNPILPAVTQKQFGYEKGQQVPQDMVCMVNDEFMGKKQLAVPLDGKIYYGCCENCKERIPKDENVRYAIDPHTGSKVDKAKAYIVLIGNEGQVAYFEHQDNYKLFLKQNKVL</sequence>
<gene>
    <name evidence="2" type="ORF">DFQ12_5752</name>
</gene>
<dbReference type="AlphaFoldDB" id="A0A420AB89"/>
<dbReference type="Proteomes" id="UP000286246">
    <property type="component" value="Unassembled WGS sequence"/>
</dbReference>
<proteinExistence type="predicted"/>
<dbReference type="RefSeq" id="WP_167457364.1">
    <property type="nucleotide sequence ID" value="NZ_RAPY01000011.1"/>
</dbReference>
<organism evidence="2 3">
    <name type="scientific">Sphingobacterium detergens</name>
    <dbReference type="NCBI Taxonomy" id="1145106"/>
    <lineage>
        <taxon>Bacteria</taxon>
        <taxon>Pseudomonadati</taxon>
        <taxon>Bacteroidota</taxon>
        <taxon>Sphingobacteriia</taxon>
        <taxon>Sphingobacteriales</taxon>
        <taxon>Sphingobacteriaceae</taxon>
        <taxon>Sphingobacterium</taxon>
    </lineage>
</organism>
<evidence type="ECO:0008006" key="4">
    <source>
        <dbReference type="Google" id="ProtNLM"/>
    </source>
</evidence>
<evidence type="ECO:0000313" key="3">
    <source>
        <dbReference type="Proteomes" id="UP000286246"/>
    </source>
</evidence>
<feature type="chain" id="PRO_5019509680" description="TRASH domain-containing protein" evidence="1">
    <location>
        <begin position="27"/>
        <end position="139"/>
    </location>
</feature>
<protein>
    <recommendedName>
        <fullName evidence="4">TRASH domain-containing protein</fullName>
    </recommendedName>
</protein>
<feature type="signal peptide" evidence="1">
    <location>
        <begin position="1"/>
        <end position="26"/>
    </location>
</feature>
<dbReference type="EMBL" id="RAPY01000011">
    <property type="protein sequence ID" value="RKE41768.1"/>
    <property type="molecule type" value="Genomic_DNA"/>
</dbReference>
<comment type="caution">
    <text evidence="2">The sequence shown here is derived from an EMBL/GenBank/DDBJ whole genome shotgun (WGS) entry which is preliminary data.</text>
</comment>
<reference evidence="2 3" key="1">
    <citation type="submission" date="2018-09" db="EMBL/GenBank/DDBJ databases">
        <title>Genomic Encyclopedia of Type Strains, Phase III (KMG-III): the genomes of soil and plant-associated and newly described type strains.</title>
        <authorList>
            <person name="Whitman W."/>
        </authorList>
    </citation>
    <scope>NUCLEOTIDE SEQUENCE [LARGE SCALE GENOMIC DNA]</scope>
    <source>
        <strain evidence="2 3">CECT 7938</strain>
    </source>
</reference>
<evidence type="ECO:0000256" key="1">
    <source>
        <dbReference type="SAM" id="SignalP"/>
    </source>
</evidence>
<keyword evidence="3" id="KW-1185">Reference proteome</keyword>
<dbReference type="PROSITE" id="PS51257">
    <property type="entry name" value="PROKAR_LIPOPROTEIN"/>
    <property type="match status" value="1"/>
</dbReference>
<evidence type="ECO:0000313" key="2">
    <source>
        <dbReference type="EMBL" id="RKE41768.1"/>
    </source>
</evidence>
<name>A0A420AB89_SPHD1</name>
<keyword evidence="1" id="KW-0732">Signal</keyword>